<protein>
    <submittedName>
        <fullName evidence="1">Lipoate-protein ligase</fullName>
        <ecNumber evidence="1">6.-.-.-</ecNumber>
    </submittedName>
</protein>
<dbReference type="AlphaFoldDB" id="Q112M1"/>
<dbReference type="STRING" id="203124.Tery_2331"/>
<sequence length="74" mass="8041">MVTNTAKKIKTSLKNIKTQGDIKTPGDIKALENILSSSAVRGCLSCESIKGDKTRVLETARILVAQNRVLSQQK</sequence>
<accession>Q112M1</accession>
<dbReference type="GO" id="GO:0016874">
    <property type="term" value="F:ligase activity"/>
    <property type="evidence" value="ECO:0007669"/>
    <property type="project" value="UniProtKB-KW"/>
</dbReference>
<proteinExistence type="predicted"/>
<organism evidence="1">
    <name type="scientific">Trichodesmium erythraeum (strain IMS101)</name>
    <dbReference type="NCBI Taxonomy" id="203124"/>
    <lineage>
        <taxon>Bacteria</taxon>
        <taxon>Bacillati</taxon>
        <taxon>Cyanobacteriota</taxon>
        <taxon>Cyanophyceae</taxon>
        <taxon>Oscillatoriophycideae</taxon>
        <taxon>Oscillatoriales</taxon>
        <taxon>Microcoleaceae</taxon>
        <taxon>Trichodesmium</taxon>
    </lineage>
</organism>
<evidence type="ECO:0000313" key="1">
    <source>
        <dbReference type="EMBL" id="ABG51553.1"/>
    </source>
</evidence>
<dbReference type="HOGENOM" id="CLU_2686748_0_0_3"/>
<dbReference type="EMBL" id="CP000393">
    <property type="protein sequence ID" value="ABG51553.1"/>
    <property type="molecule type" value="Genomic_DNA"/>
</dbReference>
<dbReference type="KEGG" id="ter:Tery_2331"/>
<gene>
    <name evidence="1" type="ordered locus">Tery_2331</name>
</gene>
<keyword evidence="1" id="KW-0436">Ligase</keyword>
<dbReference type="RefSeq" id="WP_011611920.1">
    <property type="nucleotide sequence ID" value="NC_008312.1"/>
</dbReference>
<reference evidence="1" key="1">
    <citation type="submission" date="2006-06" db="EMBL/GenBank/DDBJ databases">
        <title>Complete sequence of Trichodesmium erythraeum IMS101.</title>
        <authorList>
            <consortium name="US DOE Joint Genome Institute"/>
            <person name="Copeland A."/>
            <person name="Lucas S."/>
            <person name="Lapidus A."/>
            <person name="Barry K."/>
            <person name="Detter J.C."/>
            <person name="Glavina del Rio T."/>
            <person name="Hammon N."/>
            <person name="Israni S."/>
            <person name="Dalin E."/>
            <person name="Tice H."/>
            <person name="Pitluck S."/>
            <person name="Kiss H."/>
            <person name="Munk A.C."/>
            <person name="Brettin T."/>
            <person name="Bruce D."/>
            <person name="Han C."/>
            <person name="Tapia R."/>
            <person name="Gilna P."/>
            <person name="Schmutz J."/>
            <person name="Larimer F."/>
            <person name="Land M."/>
            <person name="Hauser L."/>
            <person name="Kyrpides N."/>
            <person name="Kim E."/>
            <person name="Richardson P."/>
        </authorList>
    </citation>
    <scope>NUCLEOTIDE SEQUENCE [LARGE SCALE GENOMIC DNA]</scope>
    <source>
        <strain evidence="1">IMS101</strain>
    </source>
</reference>
<name>Q112M1_TRIEI</name>
<dbReference type="EC" id="6.-.-.-" evidence="1"/>